<evidence type="ECO:0000256" key="4">
    <source>
        <dbReference type="ARBA" id="ARBA00023004"/>
    </source>
</evidence>
<dbReference type="GO" id="GO:0016491">
    <property type="term" value="F:oxidoreductase activity"/>
    <property type="evidence" value="ECO:0007669"/>
    <property type="project" value="UniProtKB-KW"/>
</dbReference>
<dbReference type="Pfam" id="PF02754">
    <property type="entry name" value="CCG"/>
    <property type="match status" value="1"/>
</dbReference>
<organism evidence="7">
    <name type="scientific">marine sediment metagenome</name>
    <dbReference type="NCBI Taxonomy" id="412755"/>
    <lineage>
        <taxon>unclassified sequences</taxon>
        <taxon>metagenomes</taxon>
        <taxon>ecological metagenomes</taxon>
    </lineage>
</organism>
<dbReference type="GO" id="GO:0005886">
    <property type="term" value="C:plasma membrane"/>
    <property type="evidence" value="ECO:0007669"/>
    <property type="project" value="TreeGrafter"/>
</dbReference>
<accession>X1Q0Z1</accession>
<evidence type="ECO:0000256" key="1">
    <source>
        <dbReference type="ARBA" id="ARBA00022485"/>
    </source>
</evidence>
<dbReference type="InterPro" id="IPR004017">
    <property type="entry name" value="Cys_rich_dom"/>
</dbReference>
<evidence type="ECO:0000313" key="7">
    <source>
        <dbReference type="EMBL" id="GAI44755.1"/>
    </source>
</evidence>
<keyword evidence="5" id="KW-0411">Iron-sulfur</keyword>
<evidence type="ECO:0000256" key="3">
    <source>
        <dbReference type="ARBA" id="ARBA00023002"/>
    </source>
</evidence>
<dbReference type="InterPro" id="IPR051460">
    <property type="entry name" value="HdrC_iron-sulfur_subunit"/>
</dbReference>
<keyword evidence="4" id="KW-0408">Iron</keyword>
<keyword evidence="2" id="KW-0479">Metal-binding</keyword>
<evidence type="ECO:0000256" key="5">
    <source>
        <dbReference type="ARBA" id="ARBA00023014"/>
    </source>
</evidence>
<evidence type="ECO:0000259" key="6">
    <source>
        <dbReference type="Pfam" id="PF02754"/>
    </source>
</evidence>
<sequence length="153" mass="17570">FKNEYPEFNVNFEVVHISQYLFELINEGRLELAKEYGKKITYHDPCYLGRHNGIYDEPREVLKKVSGLELIEMADSREDSLCCGGGGGRIWMDTPKGERFSDLRLEQAIEVGAEVLVTSCPYCIINFEDSRLTLKDSETLEIKDITEIIQEVI</sequence>
<gene>
    <name evidence="7" type="ORF">S06H3_43227</name>
</gene>
<dbReference type="PANTHER" id="PTHR43255">
    <property type="entry name" value="IRON-SULFUR-BINDING OXIDOREDUCTASE FADF-RELATED-RELATED"/>
    <property type="match status" value="1"/>
</dbReference>
<dbReference type="PANTHER" id="PTHR43255:SF1">
    <property type="entry name" value="IRON-SULFUR-BINDING OXIDOREDUCTASE FADF-RELATED"/>
    <property type="match status" value="1"/>
</dbReference>
<dbReference type="GO" id="GO:0046872">
    <property type="term" value="F:metal ion binding"/>
    <property type="evidence" value="ECO:0007669"/>
    <property type="project" value="UniProtKB-KW"/>
</dbReference>
<dbReference type="EMBL" id="BARV01026795">
    <property type="protein sequence ID" value="GAI44755.1"/>
    <property type="molecule type" value="Genomic_DNA"/>
</dbReference>
<dbReference type="GO" id="GO:0051539">
    <property type="term" value="F:4 iron, 4 sulfur cluster binding"/>
    <property type="evidence" value="ECO:0007669"/>
    <property type="project" value="UniProtKB-KW"/>
</dbReference>
<feature type="non-terminal residue" evidence="7">
    <location>
        <position position="1"/>
    </location>
</feature>
<comment type="caution">
    <text evidence="7">The sequence shown here is derived from an EMBL/GenBank/DDBJ whole genome shotgun (WGS) entry which is preliminary data.</text>
</comment>
<proteinExistence type="predicted"/>
<feature type="domain" description="Cysteine-rich" evidence="6">
    <location>
        <begin position="40"/>
        <end position="127"/>
    </location>
</feature>
<evidence type="ECO:0000256" key="2">
    <source>
        <dbReference type="ARBA" id="ARBA00022723"/>
    </source>
</evidence>
<reference evidence="7" key="1">
    <citation type="journal article" date="2014" name="Front. Microbiol.">
        <title>High frequency of phylogenetically diverse reductive dehalogenase-homologous genes in deep subseafloor sedimentary metagenomes.</title>
        <authorList>
            <person name="Kawai M."/>
            <person name="Futagami T."/>
            <person name="Toyoda A."/>
            <person name="Takaki Y."/>
            <person name="Nishi S."/>
            <person name="Hori S."/>
            <person name="Arai W."/>
            <person name="Tsubouchi T."/>
            <person name="Morono Y."/>
            <person name="Uchiyama I."/>
            <person name="Ito T."/>
            <person name="Fujiyama A."/>
            <person name="Inagaki F."/>
            <person name="Takami H."/>
        </authorList>
    </citation>
    <scope>NUCLEOTIDE SEQUENCE</scope>
    <source>
        <strain evidence="7">Expedition CK06-06</strain>
    </source>
</reference>
<protein>
    <recommendedName>
        <fullName evidence="6">Cysteine-rich domain-containing protein</fullName>
    </recommendedName>
</protein>
<keyword evidence="3" id="KW-0560">Oxidoreductase</keyword>
<dbReference type="AlphaFoldDB" id="X1Q0Z1"/>
<keyword evidence="1" id="KW-0004">4Fe-4S</keyword>
<name>X1Q0Z1_9ZZZZ</name>